<evidence type="ECO:0000256" key="2">
    <source>
        <dbReference type="ARBA" id="ARBA00023002"/>
    </source>
</evidence>
<comment type="similarity">
    <text evidence="1">Belongs to the DadA oxidoreductase family.</text>
</comment>
<keyword evidence="3" id="KW-1133">Transmembrane helix</keyword>
<evidence type="ECO:0000313" key="5">
    <source>
        <dbReference type="EMBL" id="PWE54601.1"/>
    </source>
</evidence>
<keyword evidence="3" id="KW-0812">Transmembrane</keyword>
<evidence type="ECO:0000256" key="1">
    <source>
        <dbReference type="ARBA" id="ARBA00009410"/>
    </source>
</evidence>
<evidence type="ECO:0000256" key="3">
    <source>
        <dbReference type="SAM" id="Phobius"/>
    </source>
</evidence>
<dbReference type="GO" id="GO:0055130">
    <property type="term" value="P:D-alanine catabolic process"/>
    <property type="evidence" value="ECO:0007669"/>
    <property type="project" value="TreeGrafter"/>
</dbReference>
<dbReference type="EMBL" id="QFBC01000009">
    <property type="protein sequence ID" value="PWE54601.1"/>
    <property type="molecule type" value="Genomic_DNA"/>
</dbReference>
<dbReference type="AlphaFoldDB" id="A0A2U2DMR9"/>
<organism evidence="5 6">
    <name type="scientific">Metarhizobium album</name>
    <dbReference type="NCBI Taxonomy" id="2182425"/>
    <lineage>
        <taxon>Bacteria</taxon>
        <taxon>Pseudomonadati</taxon>
        <taxon>Pseudomonadota</taxon>
        <taxon>Alphaproteobacteria</taxon>
        <taxon>Hyphomicrobiales</taxon>
        <taxon>Rhizobiaceae</taxon>
        <taxon>Metarhizobium</taxon>
    </lineage>
</organism>
<feature type="domain" description="FAD dependent oxidoreductase" evidence="4">
    <location>
        <begin position="6"/>
        <end position="391"/>
    </location>
</feature>
<dbReference type="InterPro" id="IPR006076">
    <property type="entry name" value="FAD-dep_OxRdtase"/>
</dbReference>
<dbReference type="GO" id="GO:0005737">
    <property type="term" value="C:cytoplasm"/>
    <property type="evidence" value="ECO:0007669"/>
    <property type="project" value="TreeGrafter"/>
</dbReference>
<keyword evidence="3" id="KW-0472">Membrane</keyword>
<protein>
    <submittedName>
        <fullName evidence="5">D-amino-acid oxidase</fullName>
    </submittedName>
</protein>
<feature type="transmembrane region" description="Helical" evidence="3">
    <location>
        <begin position="7"/>
        <end position="24"/>
    </location>
</feature>
<dbReference type="InterPro" id="IPR036188">
    <property type="entry name" value="FAD/NAD-bd_sf"/>
</dbReference>
<keyword evidence="6" id="KW-1185">Reference proteome</keyword>
<dbReference type="Gene3D" id="3.50.50.60">
    <property type="entry name" value="FAD/NAD(P)-binding domain"/>
    <property type="match status" value="2"/>
</dbReference>
<dbReference type="GO" id="GO:0008718">
    <property type="term" value="F:D-amino-acid dehydrogenase activity"/>
    <property type="evidence" value="ECO:0007669"/>
    <property type="project" value="TreeGrafter"/>
</dbReference>
<dbReference type="Gene3D" id="3.30.9.10">
    <property type="entry name" value="D-Amino Acid Oxidase, subunit A, domain 2"/>
    <property type="match status" value="2"/>
</dbReference>
<gene>
    <name evidence="5" type="ORF">DEM27_18955</name>
</gene>
<keyword evidence="2" id="KW-0560">Oxidoreductase</keyword>
<reference evidence="5 6" key="1">
    <citation type="submission" date="2018-05" db="EMBL/GenBank/DDBJ databases">
        <title>The draft genome of strain NS-104.</title>
        <authorList>
            <person name="Hang P."/>
            <person name="Jiang J."/>
        </authorList>
    </citation>
    <scope>NUCLEOTIDE SEQUENCE [LARGE SCALE GENOMIC DNA]</scope>
    <source>
        <strain evidence="5 6">NS-104</strain>
    </source>
</reference>
<accession>A0A2U2DMR9</accession>
<dbReference type="GO" id="GO:0005886">
    <property type="term" value="C:plasma membrane"/>
    <property type="evidence" value="ECO:0007669"/>
    <property type="project" value="TreeGrafter"/>
</dbReference>
<dbReference type="SUPFAM" id="SSF51905">
    <property type="entry name" value="FAD/NAD(P)-binding domain"/>
    <property type="match status" value="1"/>
</dbReference>
<proteinExistence type="inferred from homology"/>
<dbReference type="Pfam" id="PF01266">
    <property type="entry name" value="DAO"/>
    <property type="match status" value="1"/>
</dbReference>
<name>A0A2U2DMR9_9HYPH</name>
<evidence type="ECO:0000259" key="4">
    <source>
        <dbReference type="Pfam" id="PF01266"/>
    </source>
</evidence>
<evidence type="ECO:0000313" key="6">
    <source>
        <dbReference type="Proteomes" id="UP000245252"/>
    </source>
</evidence>
<dbReference type="PANTHER" id="PTHR13847:SF280">
    <property type="entry name" value="D-AMINO ACID DEHYDROGENASE"/>
    <property type="match status" value="1"/>
</dbReference>
<sequence length="420" mass="45091">MRKKADVVIIGGGIAGVCTALWLARDGVSTILCEKGEIGKEQSGRNWGWCWSFGRDPRELELRLMSLDLWRSMNETIGRDTGFRLSGIATLARNEADMTRLLAAFADAQATGQPVDMLTPAECAALTPGATRQWTGGLISRNDGRAEPKLAAPAIAEAAVDSGAEILRHCTVLDIETSGGAISGVQTSQGRIDCKAVVIAAGAWSTKLCRMIGVRMPQLIVNETVFRTAPLSGLPELTLRAGLYAIRKRLDGGYTVGGGGRIRAELTPDSFRFLSDFLPALRAHGHWIRLQPTGHSLNEWRNIFKMHPEFRLLDPAPDAPLTNHVLEALAQDFPAFRDTAVEERWAGSIDVTPDAIPVVSKLAVAGAHLITGFSGHGFGMGPGAGKLMAALVRNDTPPVDPAPMDIVRLADRSKLRVGPL</sequence>
<dbReference type="OrthoDB" id="9787190at2"/>
<comment type="caution">
    <text evidence="5">The sequence shown here is derived from an EMBL/GenBank/DDBJ whole genome shotgun (WGS) entry which is preliminary data.</text>
</comment>
<dbReference type="PANTHER" id="PTHR13847">
    <property type="entry name" value="SARCOSINE DEHYDROGENASE-RELATED"/>
    <property type="match status" value="1"/>
</dbReference>
<dbReference type="Proteomes" id="UP000245252">
    <property type="component" value="Unassembled WGS sequence"/>
</dbReference>